<proteinExistence type="inferred from homology"/>
<dbReference type="Pfam" id="PF01488">
    <property type="entry name" value="Shikimate_DH"/>
    <property type="match status" value="1"/>
</dbReference>
<name>A0A3D9DS15_9GAMM</name>
<evidence type="ECO:0000259" key="11">
    <source>
        <dbReference type="Pfam" id="PF18317"/>
    </source>
</evidence>
<evidence type="ECO:0000256" key="7">
    <source>
        <dbReference type="ARBA" id="ARBA00049442"/>
    </source>
</evidence>
<dbReference type="UniPathway" id="UPA00053">
    <property type="reaction ID" value="UER00087"/>
</dbReference>
<dbReference type="SUPFAM" id="SSF53223">
    <property type="entry name" value="Aminoacid dehydrogenase-like, N-terminal domain"/>
    <property type="match status" value="1"/>
</dbReference>
<dbReference type="CDD" id="cd01065">
    <property type="entry name" value="NAD_bind_Shikimate_DH"/>
    <property type="match status" value="1"/>
</dbReference>
<dbReference type="RefSeq" id="WP_115855479.1">
    <property type="nucleotide sequence ID" value="NZ_QRDJ01000010.1"/>
</dbReference>
<dbReference type="EC" id="1.1.1.25" evidence="2 8"/>
<dbReference type="NCBIfam" id="NF001310">
    <property type="entry name" value="PRK00258.1-2"/>
    <property type="match status" value="1"/>
</dbReference>
<dbReference type="GO" id="GO:0019632">
    <property type="term" value="P:shikimate metabolic process"/>
    <property type="evidence" value="ECO:0007669"/>
    <property type="project" value="InterPro"/>
</dbReference>
<dbReference type="InterPro" id="IPR041121">
    <property type="entry name" value="SDH_C"/>
</dbReference>
<dbReference type="Gene3D" id="3.40.50.10860">
    <property type="entry name" value="Leucine Dehydrogenase, chain A, domain 1"/>
    <property type="match status" value="1"/>
</dbReference>
<feature type="binding site" evidence="8">
    <location>
        <begin position="17"/>
        <end position="19"/>
    </location>
    <ligand>
        <name>shikimate</name>
        <dbReference type="ChEBI" id="CHEBI:36208"/>
    </ligand>
</feature>
<evidence type="ECO:0000256" key="1">
    <source>
        <dbReference type="ARBA" id="ARBA00004871"/>
    </source>
</evidence>
<comment type="caution">
    <text evidence="12">The sequence shown here is derived from an EMBL/GenBank/DDBJ whole genome shotgun (WGS) entry which is preliminary data.</text>
</comment>
<dbReference type="FunFam" id="3.40.50.10860:FF:000006">
    <property type="entry name" value="Shikimate dehydrogenase (NADP(+))"/>
    <property type="match status" value="1"/>
</dbReference>
<keyword evidence="6 8" id="KW-0057">Aromatic amino acid biosynthesis</keyword>
<dbReference type="OrthoDB" id="9776868at2"/>
<dbReference type="Gene3D" id="3.40.50.720">
    <property type="entry name" value="NAD(P)-binding Rossmann-like Domain"/>
    <property type="match status" value="1"/>
</dbReference>
<feature type="binding site" evidence="8">
    <location>
        <begin position="153"/>
        <end position="158"/>
    </location>
    <ligand>
        <name>NADP(+)</name>
        <dbReference type="ChEBI" id="CHEBI:58349"/>
    </ligand>
</feature>
<dbReference type="Proteomes" id="UP000256334">
    <property type="component" value="Unassembled WGS sequence"/>
</dbReference>
<evidence type="ECO:0000259" key="9">
    <source>
        <dbReference type="Pfam" id="PF01488"/>
    </source>
</evidence>
<dbReference type="PANTHER" id="PTHR21089:SF1">
    <property type="entry name" value="BIFUNCTIONAL 3-DEHYDROQUINATE DEHYDRATASE_SHIKIMATE DEHYDROGENASE, CHLOROPLASTIC"/>
    <property type="match status" value="1"/>
</dbReference>
<dbReference type="FunFam" id="3.40.50.720:FF:000104">
    <property type="entry name" value="Shikimate dehydrogenase (NADP(+))"/>
    <property type="match status" value="1"/>
</dbReference>
<dbReference type="Pfam" id="PF08501">
    <property type="entry name" value="Shikimate_dh_N"/>
    <property type="match status" value="1"/>
</dbReference>
<dbReference type="InterPro" id="IPR036291">
    <property type="entry name" value="NAD(P)-bd_dom_sf"/>
</dbReference>
<dbReference type="EMBL" id="QRDJ01000010">
    <property type="protein sequence ID" value="REC93522.1"/>
    <property type="molecule type" value="Genomic_DNA"/>
</dbReference>
<comment type="subunit">
    <text evidence="8">Homodimer.</text>
</comment>
<dbReference type="AlphaFoldDB" id="A0A3D9DS15"/>
<feature type="binding site" evidence="8">
    <location>
        <position position="216"/>
    </location>
    <ligand>
        <name>NADP(+)</name>
        <dbReference type="ChEBI" id="CHEBI:58349"/>
    </ligand>
</feature>
<feature type="active site" description="Proton acceptor" evidence="8">
    <location>
        <position position="68"/>
    </location>
</feature>
<dbReference type="GO" id="GO:0009423">
    <property type="term" value="P:chorismate biosynthetic process"/>
    <property type="evidence" value="ECO:0007669"/>
    <property type="project" value="UniProtKB-UniRule"/>
</dbReference>
<evidence type="ECO:0000256" key="4">
    <source>
        <dbReference type="ARBA" id="ARBA00022857"/>
    </source>
</evidence>
<protein>
    <recommendedName>
        <fullName evidence="2 8">Shikimate dehydrogenase (NADP(+))</fullName>
        <shortName evidence="8">SDH</shortName>
        <ecNumber evidence="2 8">1.1.1.25</ecNumber>
    </recommendedName>
</protein>
<feature type="binding site" evidence="8">
    <location>
        <position position="239"/>
    </location>
    <ligand>
        <name>NADP(+)</name>
        <dbReference type="ChEBI" id="CHEBI:58349"/>
    </ligand>
</feature>
<dbReference type="GO" id="GO:0005829">
    <property type="term" value="C:cytosol"/>
    <property type="evidence" value="ECO:0007669"/>
    <property type="project" value="TreeGrafter"/>
</dbReference>
<feature type="binding site" evidence="8">
    <location>
        <position position="246"/>
    </location>
    <ligand>
        <name>shikimate</name>
        <dbReference type="ChEBI" id="CHEBI:36208"/>
    </ligand>
</feature>
<dbReference type="InterPro" id="IPR006151">
    <property type="entry name" value="Shikm_DH/Glu-tRNA_Rdtase"/>
</dbReference>
<feature type="binding site" evidence="8">
    <location>
        <position position="105"/>
    </location>
    <ligand>
        <name>shikimate</name>
        <dbReference type="ChEBI" id="CHEBI:36208"/>
    </ligand>
</feature>
<dbReference type="HAMAP" id="MF_00222">
    <property type="entry name" value="Shikimate_DH_AroE"/>
    <property type="match status" value="1"/>
</dbReference>
<feature type="binding site" evidence="8">
    <location>
        <position position="89"/>
    </location>
    <ligand>
        <name>shikimate</name>
        <dbReference type="ChEBI" id="CHEBI:36208"/>
    </ligand>
</feature>
<dbReference type="GO" id="GO:0009073">
    <property type="term" value="P:aromatic amino acid family biosynthetic process"/>
    <property type="evidence" value="ECO:0007669"/>
    <property type="project" value="UniProtKB-KW"/>
</dbReference>
<keyword evidence="4 8" id="KW-0521">NADP</keyword>
<accession>A0A3D9DS15</accession>
<dbReference type="Pfam" id="PF18317">
    <property type="entry name" value="SDH_C"/>
    <property type="match status" value="1"/>
</dbReference>
<sequence length="273" mass="29095">MNEAPLYAVFGNPIAHSKSPQIHAAFAEQLEEDVRYEARLAPVDDLEGHWRTFLTEGGLGANVTVPFKQEAAALADRLSERARLAGAVNTLIVTEDNTVVGDNTDGAGLLLDLERLGAPLAGARILVLGAGGAVRGVIEPLLETGPAELVIANRTVEKATALTELFNARGRVRGCGFEEIDGTFDLVINATSASLAGALPPLPEPLFNEDALAYDMMYGAAPTVFLEWAQTFGVRCVDGLGMLVGQAAESWYQWRGTRPDTAPVLEALRADLR</sequence>
<feature type="domain" description="Quinate/shikimate 5-dehydrogenase/glutamyl-tRNA reductase" evidence="9">
    <location>
        <begin position="119"/>
        <end position="194"/>
    </location>
</feature>
<comment type="similarity">
    <text evidence="8">Belongs to the shikimate dehydrogenase family.</text>
</comment>
<dbReference type="PANTHER" id="PTHR21089">
    <property type="entry name" value="SHIKIMATE DEHYDROGENASE"/>
    <property type="match status" value="1"/>
</dbReference>
<evidence type="ECO:0000256" key="5">
    <source>
        <dbReference type="ARBA" id="ARBA00023002"/>
    </source>
</evidence>
<gene>
    <name evidence="8" type="primary">aroE</name>
    <name evidence="12" type="ORF">C8D72_3255</name>
</gene>
<evidence type="ECO:0000313" key="12">
    <source>
        <dbReference type="EMBL" id="REC93522.1"/>
    </source>
</evidence>
<organism evidence="12 13">
    <name type="scientific">Kushneria indalinina DSM 14324</name>
    <dbReference type="NCBI Taxonomy" id="1122140"/>
    <lineage>
        <taxon>Bacteria</taxon>
        <taxon>Pseudomonadati</taxon>
        <taxon>Pseudomonadota</taxon>
        <taxon>Gammaproteobacteria</taxon>
        <taxon>Oceanospirillales</taxon>
        <taxon>Halomonadaceae</taxon>
        <taxon>Kushneria</taxon>
    </lineage>
</organism>
<evidence type="ECO:0000259" key="10">
    <source>
        <dbReference type="Pfam" id="PF08501"/>
    </source>
</evidence>
<feature type="domain" description="SDH C-terminal" evidence="11">
    <location>
        <begin position="239"/>
        <end position="269"/>
    </location>
</feature>
<comment type="pathway">
    <text evidence="1 8">Metabolic intermediate biosynthesis; chorismate biosynthesis; chorismate from D-erythrose 4-phosphate and phosphoenolpyruvate: step 4/7.</text>
</comment>
<dbReference type="GO" id="GO:0004764">
    <property type="term" value="F:shikimate 3-dehydrogenase (NADP+) activity"/>
    <property type="evidence" value="ECO:0007669"/>
    <property type="project" value="UniProtKB-UniRule"/>
</dbReference>
<feature type="binding site" evidence="8">
    <location>
        <begin position="129"/>
        <end position="133"/>
    </location>
    <ligand>
        <name>NADP(+)</name>
        <dbReference type="ChEBI" id="CHEBI:58349"/>
    </ligand>
</feature>
<evidence type="ECO:0000313" key="13">
    <source>
        <dbReference type="Proteomes" id="UP000256334"/>
    </source>
</evidence>
<keyword evidence="13" id="KW-1185">Reference proteome</keyword>
<reference evidence="12 13" key="1">
    <citation type="submission" date="2018-07" db="EMBL/GenBank/DDBJ databases">
        <title>Genomic Encyclopedia of Type Strains, Phase IV (KMG-IV): sequencing the most valuable type-strain genomes for metagenomic binning, comparative biology and taxonomic classification.</title>
        <authorList>
            <person name="Goeker M."/>
        </authorList>
    </citation>
    <scope>NUCLEOTIDE SEQUENCE [LARGE SCALE GENOMIC DNA]</scope>
    <source>
        <strain evidence="12 13">DSM 14324</strain>
    </source>
</reference>
<feature type="binding site" evidence="8">
    <location>
        <position position="80"/>
    </location>
    <ligand>
        <name>NADP(+)</name>
        <dbReference type="ChEBI" id="CHEBI:58349"/>
    </ligand>
</feature>
<evidence type="ECO:0000256" key="8">
    <source>
        <dbReference type="HAMAP-Rule" id="MF_00222"/>
    </source>
</evidence>
<evidence type="ECO:0000256" key="2">
    <source>
        <dbReference type="ARBA" id="ARBA00012962"/>
    </source>
</evidence>
<dbReference type="SUPFAM" id="SSF51735">
    <property type="entry name" value="NAD(P)-binding Rossmann-fold domains"/>
    <property type="match status" value="1"/>
</dbReference>
<dbReference type="GO" id="GO:0008652">
    <property type="term" value="P:amino acid biosynthetic process"/>
    <property type="evidence" value="ECO:0007669"/>
    <property type="project" value="UniProtKB-KW"/>
</dbReference>
<dbReference type="InterPro" id="IPR011342">
    <property type="entry name" value="Shikimate_DH"/>
</dbReference>
<dbReference type="InterPro" id="IPR046346">
    <property type="entry name" value="Aminoacid_DH-like_N_sf"/>
</dbReference>
<keyword evidence="5 8" id="KW-0560">Oxidoreductase</keyword>
<dbReference type="InterPro" id="IPR022893">
    <property type="entry name" value="Shikimate_DH_fam"/>
</dbReference>
<feature type="domain" description="Shikimate dehydrogenase substrate binding N-terminal" evidence="10">
    <location>
        <begin position="9"/>
        <end position="91"/>
    </location>
</feature>
<evidence type="ECO:0000256" key="3">
    <source>
        <dbReference type="ARBA" id="ARBA00022605"/>
    </source>
</evidence>
<dbReference type="NCBIfam" id="TIGR00507">
    <property type="entry name" value="aroE"/>
    <property type="match status" value="1"/>
</dbReference>
<feature type="binding site" evidence="8">
    <location>
        <position position="218"/>
    </location>
    <ligand>
        <name>shikimate</name>
        <dbReference type="ChEBI" id="CHEBI:36208"/>
    </ligand>
</feature>
<comment type="function">
    <text evidence="8">Involved in the biosynthesis of the chorismate, which leads to the biosynthesis of aromatic amino acids. Catalyzes the reversible NADPH linked reduction of 3-dehydroshikimate (DHSA) to yield shikimate (SA).</text>
</comment>
<dbReference type="InterPro" id="IPR013708">
    <property type="entry name" value="Shikimate_DH-bd_N"/>
</dbReference>
<feature type="binding site" evidence="8">
    <location>
        <position position="64"/>
    </location>
    <ligand>
        <name>shikimate</name>
        <dbReference type="ChEBI" id="CHEBI:36208"/>
    </ligand>
</feature>
<evidence type="ECO:0000256" key="6">
    <source>
        <dbReference type="ARBA" id="ARBA00023141"/>
    </source>
</evidence>
<dbReference type="GO" id="GO:0050661">
    <property type="term" value="F:NADP binding"/>
    <property type="evidence" value="ECO:0007669"/>
    <property type="project" value="InterPro"/>
</dbReference>
<comment type="catalytic activity">
    <reaction evidence="7 8">
        <text>shikimate + NADP(+) = 3-dehydroshikimate + NADPH + H(+)</text>
        <dbReference type="Rhea" id="RHEA:17737"/>
        <dbReference type="ChEBI" id="CHEBI:15378"/>
        <dbReference type="ChEBI" id="CHEBI:16630"/>
        <dbReference type="ChEBI" id="CHEBI:36208"/>
        <dbReference type="ChEBI" id="CHEBI:57783"/>
        <dbReference type="ChEBI" id="CHEBI:58349"/>
        <dbReference type="EC" id="1.1.1.25"/>
    </reaction>
</comment>
<keyword evidence="3 8" id="KW-0028">Amino-acid biosynthesis</keyword>